<evidence type="ECO:0000313" key="3">
    <source>
        <dbReference type="EMBL" id="PJR03641.1"/>
    </source>
</evidence>
<feature type="transmembrane region" description="Helical" evidence="1">
    <location>
        <begin position="65"/>
        <end position="88"/>
    </location>
</feature>
<dbReference type="RefSeq" id="WP_100677209.1">
    <property type="nucleotide sequence ID" value="NZ_NIPO01000001.1"/>
</dbReference>
<accession>A0A2M9R444</accession>
<dbReference type="Pfam" id="PF02517">
    <property type="entry name" value="Rce1-like"/>
    <property type="match status" value="1"/>
</dbReference>
<keyword evidence="1" id="KW-0472">Membrane</keyword>
<feature type="transmembrane region" description="Helical" evidence="1">
    <location>
        <begin position="135"/>
        <end position="158"/>
    </location>
</feature>
<proteinExistence type="predicted"/>
<dbReference type="Proteomes" id="UP000231960">
    <property type="component" value="Unassembled WGS sequence"/>
</dbReference>
<dbReference type="InterPro" id="IPR003675">
    <property type="entry name" value="Rce1/LyrA-like_dom"/>
</dbReference>
<reference evidence="3 4" key="1">
    <citation type="submission" date="2017-06" db="EMBL/GenBank/DDBJ databases">
        <title>Description of Avrilella dinanensis gen. nov. sp. nov.</title>
        <authorList>
            <person name="Leyer C."/>
            <person name="Sassi M."/>
            <person name="Minet J."/>
            <person name="Kayal S."/>
            <person name="Cattoir V."/>
        </authorList>
    </citation>
    <scope>NUCLEOTIDE SEQUENCE [LARGE SCALE GENOMIC DNA]</scope>
    <source>
        <strain evidence="3 4">UR159</strain>
    </source>
</reference>
<dbReference type="GO" id="GO:0080120">
    <property type="term" value="P:CAAX-box protein maturation"/>
    <property type="evidence" value="ECO:0007669"/>
    <property type="project" value="UniProtKB-ARBA"/>
</dbReference>
<evidence type="ECO:0000256" key="1">
    <source>
        <dbReference type="SAM" id="Phobius"/>
    </source>
</evidence>
<dbReference type="EMBL" id="NIPO01000001">
    <property type="protein sequence ID" value="PJR03641.1"/>
    <property type="molecule type" value="Genomic_DNA"/>
</dbReference>
<name>A0A2M9R444_9FLAO</name>
<feature type="transmembrane region" description="Helical" evidence="1">
    <location>
        <begin position="109"/>
        <end position="129"/>
    </location>
</feature>
<feature type="transmembrane region" description="Helical" evidence="1">
    <location>
        <begin position="32"/>
        <end position="53"/>
    </location>
</feature>
<gene>
    <name evidence="3" type="ORF">CDL10_03240</name>
</gene>
<protein>
    <recommendedName>
        <fullName evidence="2">CAAX prenyl protease 2/Lysostaphin resistance protein A-like domain-containing protein</fullName>
    </recommendedName>
</protein>
<keyword evidence="1" id="KW-1133">Transmembrane helix</keyword>
<comment type="caution">
    <text evidence="3">The sequence shown here is derived from an EMBL/GenBank/DDBJ whole genome shotgun (WGS) entry which is preliminary data.</text>
</comment>
<evidence type="ECO:0000313" key="4">
    <source>
        <dbReference type="Proteomes" id="UP000231960"/>
    </source>
</evidence>
<dbReference type="AlphaFoldDB" id="A0A2M9R444"/>
<keyword evidence="1" id="KW-0812">Transmembrane</keyword>
<dbReference type="OrthoDB" id="1443714at2"/>
<feature type="transmembrane region" description="Helical" evidence="1">
    <location>
        <begin position="170"/>
        <end position="189"/>
    </location>
</feature>
<dbReference type="GO" id="GO:0004175">
    <property type="term" value="F:endopeptidase activity"/>
    <property type="evidence" value="ECO:0007669"/>
    <property type="project" value="UniProtKB-ARBA"/>
</dbReference>
<feature type="domain" description="CAAX prenyl protease 2/Lysostaphin resistance protein A-like" evidence="2">
    <location>
        <begin position="69"/>
        <end position="176"/>
    </location>
</feature>
<organism evidence="3 4">
    <name type="scientific">Avrilella dinanensis</name>
    <dbReference type="NCBI Taxonomy" id="2008672"/>
    <lineage>
        <taxon>Bacteria</taxon>
        <taxon>Pseudomonadati</taxon>
        <taxon>Bacteroidota</taxon>
        <taxon>Flavobacteriia</taxon>
        <taxon>Flavobacteriales</taxon>
        <taxon>Flavobacteriaceae</taxon>
        <taxon>Avrilella</taxon>
    </lineage>
</organism>
<sequence length="288" mass="34270">MKQIVTDFISFIRKPKDIPYSGNEKSYKWKMFFTLFALELLLLVVYYPCVILLDKYVPLEQSLDTTFSAIGTFFLMVLLIPFIEEVFFRLGLRRKYVLKSIFSEQEWQRWFPFFVYSSTIVFGLVHISNYANTQWIFFALAPFIILTQLTGGFIIAYLRVRFNFWLGYMYHALWNFTAFFIISSFFMFFTEDTHIKTDDYELEIKEKMFESLSGSKTISYKADDDTIYFIESDQYNMGKLLEIISPDNKEYIAKPSTVVVLKFEAEKGISKDSLLILLEQEEYLRKRR</sequence>
<evidence type="ECO:0000259" key="2">
    <source>
        <dbReference type="Pfam" id="PF02517"/>
    </source>
</evidence>
<keyword evidence="4" id="KW-1185">Reference proteome</keyword>